<protein>
    <submittedName>
        <fullName evidence="1">Uncharacterized protein</fullName>
    </submittedName>
</protein>
<gene>
    <name evidence="1" type="ORF">SAMN06265360_108198</name>
</gene>
<evidence type="ECO:0000313" key="1">
    <source>
        <dbReference type="EMBL" id="SNR52777.1"/>
    </source>
</evidence>
<reference evidence="1 2" key="1">
    <citation type="submission" date="2017-06" db="EMBL/GenBank/DDBJ databases">
        <authorList>
            <person name="Kim H.J."/>
            <person name="Triplett B.A."/>
        </authorList>
    </citation>
    <scope>NUCLEOTIDE SEQUENCE [LARGE SCALE GENOMIC DNA]</scope>
    <source>
        <strain evidence="1 2">DSM 45207</strain>
    </source>
</reference>
<keyword evidence="2" id="KW-1185">Reference proteome</keyword>
<evidence type="ECO:0000313" key="2">
    <source>
        <dbReference type="Proteomes" id="UP000198348"/>
    </source>
</evidence>
<name>A0A238X1P9_9PSEU</name>
<sequence>MRHLPCEVVPQTYPFFTKPNGSLQTLRIPPRLASWERAGHPDQVRLDEYVQHAGELLAPQFSGLPDPLALRLDVGLPQSVSLTDEHDLDNYAFPLVTQLSKRFRRQFSSVWCSKRHSETSAVAVDQAVPIDVARDTSSLPALETTASAETTAYKQQVHEQLEGWDAVAEGPVSLQLSFTVGPRRNWVNLWKPTIDALDRLLGRTDPERQWHPRDGRVVDLGMHCRIDSELGNRVRIAIVANGHP</sequence>
<dbReference type="AlphaFoldDB" id="A0A238X1P9"/>
<proteinExistence type="predicted"/>
<dbReference type="Proteomes" id="UP000198348">
    <property type="component" value="Unassembled WGS sequence"/>
</dbReference>
<accession>A0A238X1P9</accession>
<dbReference type="EMBL" id="FZNW01000008">
    <property type="protein sequence ID" value="SNR52777.1"/>
    <property type="molecule type" value="Genomic_DNA"/>
</dbReference>
<organism evidence="1 2">
    <name type="scientific">Haloechinothrix alba</name>
    <dbReference type="NCBI Taxonomy" id="664784"/>
    <lineage>
        <taxon>Bacteria</taxon>
        <taxon>Bacillati</taxon>
        <taxon>Actinomycetota</taxon>
        <taxon>Actinomycetes</taxon>
        <taxon>Pseudonocardiales</taxon>
        <taxon>Pseudonocardiaceae</taxon>
        <taxon>Haloechinothrix</taxon>
    </lineage>
</organism>